<proteinExistence type="predicted"/>
<keyword evidence="1" id="KW-1133">Transmembrane helix</keyword>
<keyword evidence="1" id="KW-0812">Transmembrane</keyword>
<keyword evidence="1" id="KW-0472">Membrane</keyword>
<comment type="caution">
    <text evidence="2">The sequence shown here is derived from an EMBL/GenBank/DDBJ whole genome shotgun (WGS) entry which is preliminary data.</text>
</comment>
<evidence type="ECO:0008006" key="4">
    <source>
        <dbReference type="Google" id="ProtNLM"/>
    </source>
</evidence>
<dbReference type="Proteomes" id="UP000053707">
    <property type="component" value="Unassembled WGS sequence"/>
</dbReference>
<feature type="transmembrane region" description="Helical" evidence="1">
    <location>
        <begin position="36"/>
        <end position="52"/>
    </location>
</feature>
<gene>
    <name evidence="2" type="ORF">AU192_09830</name>
</gene>
<organism evidence="2 3">
    <name type="scientific">Mycobacterium lehmannii</name>
    <dbReference type="NCBI Taxonomy" id="2048550"/>
    <lineage>
        <taxon>Bacteria</taxon>
        <taxon>Bacillati</taxon>
        <taxon>Actinomycetota</taxon>
        <taxon>Actinomycetes</taxon>
        <taxon>Mycobacteriales</taxon>
        <taxon>Mycobacteriaceae</taxon>
        <taxon>Mycobacterium</taxon>
    </lineage>
</organism>
<dbReference type="EMBL" id="LQIR01000067">
    <property type="protein sequence ID" value="KUI07764.1"/>
    <property type="molecule type" value="Genomic_DNA"/>
</dbReference>
<sequence>MVGAAIGSVCYLAFVSRGVAELPFTTPGRDTVNRYLMITLLVLSLTGLVAMLRGRGVARLRIGPDVIEHADILRTRTARWADIVDVADGADKRTRNPIIFVLNDGKPIVVPNADRYEPGFGTLYWMVRHYWKHPEDRLELTDGRALERLRNEQFTAV</sequence>
<dbReference type="AlphaFoldDB" id="A0A101A0B6"/>
<protein>
    <recommendedName>
        <fullName evidence="4">PH domain-containing protein</fullName>
    </recommendedName>
</protein>
<keyword evidence="3" id="KW-1185">Reference proteome</keyword>
<evidence type="ECO:0000256" key="1">
    <source>
        <dbReference type="SAM" id="Phobius"/>
    </source>
</evidence>
<evidence type="ECO:0000313" key="3">
    <source>
        <dbReference type="Proteomes" id="UP000053707"/>
    </source>
</evidence>
<name>A0A101A0B6_9MYCO</name>
<reference evidence="2 3" key="1">
    <citation type="submission" date="2016-01" db="EMBL/GenBank/DDBJ databases">
        <authorList>
            <consortium name="TB Trials Study Group"/>
            <person name="Sutton G."/>
            <person name="Brinkac L."/>
            <person name="Sanka R."/>
            <person name="Adams M."/>
            <person name="Lau E.L."/>
            <person name="Macaden R."/>
            <person name="Grewal H.M.S."/>
        </authorList>
    </citation>
    <scope>NUCLEOTIDE SEQUENCE [LARGE SCALE GENOMIC DNA]</scope>
    <source>
        <strain evidence="2 3">IS-1744</strain>
    </source>
</reference>
<accession>A0A101A0B6</accession>
<evidence type="ECO:0000313" key="2">
    <source>
        <dbReference type="EMBL" id="KUI07764.1"/>
    </source>
</evidence>